<name>H6MSE3_GORPV</name>
<dbReference type="Proteomes" id="UP000009154">
    <property type="component" value="Chromosome"/>
</dbReference>
<dbReference type="EMBL" id="CP003119">
    <property type="protein sequence ID" value="AFA71401.1"/>
    <property type="molecule type" value="Genomic_DNA"/>
</dbReference>
<dbReference type="AlphaFoldDB" id="H6MSE3"/>
<evidence type="ECO:0000313" key="3">
    <source>
        <dbReference type="Proteomes" id="UP000009154"/>
    </source>
</evidence>
<feature type="compositionally biased region" description="Pro residues" evidence="1">
    <location>
        <begin position="25"/>
        <end position="34"/>
    </location>
</feature>
<dbReference type="KEGG" id="gpo:GPOL_c03280"/>
<proteinExistence type="predicted"/>
<reference evidence="2 3" key="1">
    <citation type="journal article" date="2012" name="Appl. Environ. Microbiol.">
        <title>Involvement of two latex-clearing proteins during rubber degradation and insights into the subsequent degradation pathway revealed by the genome sequence of Gordonia polyisoprenivorans strain VH2.</title>
        <authorList>
            <person name="Hiessl S."/>
            <person name="Schuldes J."/>
            <person name="Thurmer A."/>
            <person name="Halbsguth T."/>
            <person name="Broker D."/>
            <person name="Angelov A."/>
            <person name="Liebl W."/>
            <person name="Daniel R."/>
            <person name="Steinbuchel A."/>
        </authorList>
    </citation>
    <scope>NUCLEOTIDE SEQUENCE [LARGE SCALE GENOMIC DNA]</scope>
    <source>
        <strain evidence="3">DSM 44266 / VH2</strain>
    </source>
</reference>
<dbReference type="STRING" id="1112204.GPOL_c03280"/>
<evidence type="ECO:0000313" key="2">
    <source>
        <dbReference type="EMBL" id="AFA71401.1"/>
    </source>
</evidence>
<feature type="region of interest" description="Disordered" evidence="1">
    <location>
        <begin position="20"/>
        <end position="43"/>
    </location>
</feature>
<sequence>MDVVVDCVVGGVVGGVVAQWNKQSPGPPGEPEPPVGVATATPTPVPTISISVASSVSNGTRRCRRGVGVRCRPIAGLSCCRRVDLPISE</sequence>
<evidence type="ECO:0000256" key="1">
    <source>
        <dbReference type="SAM" id="MobiDB-lite"/>
    </source>
</evidence>
<accession>H6MSE3</accession>
<keyword evidence="3" id="KW-1185">Reference proteome</keyword>
<organism evidence="2 3">
    <name type="scientific">Gordonia polyisoprenivorans (strain DSM 44266 / VH2)</name>
    <dbReference type="NCBI Taxonomy" id="1112204"/>
    <lineage>
        <taxon>Bacteria</taxon>
        <taxon>Bacillati</taxon>
        <taxon>Actinomycetota</taxon>
        <taxon>Actinomycetes</taxon>
        <taxon>Mycobacteriales</taxon>
        <taxon>Gordoniaceae</taxon>
        <taxon>Gordonia</taxon>
    </lineage>
</organism>
<dbReference type="HOGENOM" id="CLU_2450454_0_0_11"/>
<protein>
    <submittedName>
        <fullName evidence="2">Uncharacterized protein</fullName>
    </submittedName>
</protein>
<gene>
    <name evidence="2" type="ordered locus">GPOL_c03280</name>
</gene>